<protein>
    <recommendedName>
        <fullName evidence="8">DDE Tnp4 domain-containing protein</fullName>
    </recommendedName>
</protein>
<dbReference type="Pfam" id="PF13359">
    <property type="entry name" value="DDE_Tnp_4"/>
    <property type="match status" value="1"/>
</dbReference>
<evidence type="ECO:0000256" key="1">
    <source>
        <dbReference type="ARBA" id="ARBA00001968"/>
    </source>
</evidence>
<dbReference type="PANTHER" id="PTHR22930:SF281">
    <property type="entry name" value="NUCLEASE"/>
    <property type="match status" value="1"/>
</dbReference>
<keyword evidence="7" id="KW-0539">Nucleus</keyword>
<dbReference type="GO" id="GO:0046872">
    <property type="term" value="F:metal ion binding"/>
    <property type="evidence" value="ECO:0007669"/>
    <property type="project" value="UniProtKB-KW"/>
</dbReference>
<keyword evidence="6" id="KW-0378">Hydrolase</keyword>
<dbReference type="Proteomes" id="UP000235145">
    <property type="component" value="Unassembled WGS sequence"/>
</dbReference>
<name>A0A9R1W8Z1_LACSA</name>
<keyword evidence="5" id="KW-0479">Metal-binding</keyword>
<dbReference type="EMBL" id="NBSK02000003">
    <property type="protein sequence ID" value="KAJ0218321.1"/>
    <property type="molecule type" value="Genomic_DNA"/>
</dbReference>
<organism evidence="9 10">
    <name type="scientific">Lactuca sativa</name>
    <name type="common">Garden lettuce</name>
    <dbReference type="NCBI Taxonomy" id="4236"/>
    <lineage>
        <taxon>Eukaryota</taxon>
        <taxon>Viridiplantae</taxon>
        <taxon>Streptophyta</taxon>
        <taxon>Embryophyta</taxon>
        <taxon>Tracheophyta</taxon>
        <taxon>Spermatophyta</taxon>
        <taxon>Magnoliopsida</taxon>
        <taxon>eudicotyledons</taxon>
        <taxon>Gunneridae</taxon>
        <taxon>Pentapetalae</taxon>
        <taxon>asterids</taxon>
        <taxon>campanulids</taxon>
        <taxon>Asterales</taxon>
        <taxon>Asteraceae</taxon>
        <taxon>Cichorioideae</taxon>
        <taxon>Cichorieae</taxon>
        <taxon>Lactucinae</taxon>
        <taxon>Lactuca</taxon>
    </lineage>
</organism>
<proteinExistence type="inferred from homology"/>
<evidence type="ECO:0000256" key="7">
    <source>
        <dbReference type="ARBA" id="ARBA00023242"/>
    </source>
</evidence>
<evidence type="ECO:0000256" key="6">
    <source>
        <dbReference type="ARBA" id="ARBA00022801"/>
    </source>
</evidence>
<evidence type="ECO:0000313" key="9">
    <source>
        <dbReference type="EMBL" id="KAJ0218321.1"/>
    </source>
</evidence>
<gene>
    <name evidence="9" type="ORF">LSAT_V11C300123770</name>
</gene>
<comment type="caution">
    <text evidence="9">The sequence shown here is derived from an EMBL/GenBank/DDBJ whole genome shotgun (WGS) entry which is preliminary data.</text>
</comment>
<accession>A0A9R1W8Z1</accession>
<evidence type="ECO:0000256" key="3">
    <source>
        <dbReference type="ARBA" id="ARBA00006958"/>
    </source>
</evidence>
<evidence type="ECO:0000256" key="5">
    <source>
        <dbReference type="ARBA" id="ARBA00022723"/>
    </source>
</evidence>
<evidence type="ECO:0000259" key="8">
    <source>
        <dbReference type="Pfam" id="PF13359"/>
    </source>
</evidence>
<reference evidence="9 10" key="1">
    <citation type="journal article" date="2017" name="Nat. Commun.">
        <title>Genome assembly with in vitro proximity ligation data and whole-genome triplication in lettuce.</title>
        <authorList>
            <person name="Reyes-Chin-Wo S."/>
            <person name="Wang Z."/>
            <person name="Yang X."/>
            <person name="Kozik A."/>
            <person name="Arikit S."/>
            <person name="Song C."/>
            <person name="Xia L."/>
            <person name="Froenicke L."/>
            <person name="Lavelle D.O."/>
            <person name="Truco M.J."/>
            <person name="Xia R."/>
            <person name="Zhu S."/>
            <person name="Xu C."/>
            <person name="Xu H."/>
            <person name="Xu X."/>
            <person name="Cox K."/>
            <person name="Korf I."/>
            <person name="Meyers B.C."/>
            <person name="Michelmore R.W."/>
        </authorList>
    </citation>
    <scope>NUCLEOTIDE SEQUENCE [LARGE SCALE GENOMIC DNA]</scope>
    <source>
        <strain evidence="10">cv. Salinas</strain>
        <tissue evidence="9">Seedlings</tissue>
    </source>
</reference>
<dbReference type="GO" id="GO:0016787">
    <property type="term" value="F:hydrolase activity"/>
    <property type="evidence" value="ECO:0007669"/>
    <property type="project" value="UniProtKB-KW"/>
</dbReference>
<dbReference type="InterPro" id="IPR027806">
    <property type="entry name" value="HARBI1_dom"/>
</dbReference>
<evidence type="ECO:0000256" key="2">
    <source>
        <dbReference type="ARBA" id="ARBA00004123"/>
    </source>
</evidence>
<comment type="similarity">
    <text evidence="3">Belongs to the HARBI1 family.</text>
</comment>
<comment type="subcellular location">
    <subcellularLocation>
        <location evidence="2">Nucleus</location>
    </subcellularLocation>
</comment>
<dbReference type="InterPro" id="IPR045249">
    <property type="entry name" value="HARBI1-like"/>
</dbReference>
<keyword evidence="10" id="KW-1185">Reference proteome</keyword>
<comment type="cofactor">
    <cofactor evidence="1">
        <name>a divalent metal cation</name>
        <dbReference type="ChEBI" id="CHEBI:60240"/>
    </cofactor>
</comment>
<feature type="domain" description="DDE Tnp4" evidence="8">
    <location>
        <begin position="54"/>
        <end position="175"/>
    </location>
</feature>
<evidence type="ECO:0000313" key="10">
    <source>
        <dbReference type="Proteomes" id="UP000235145"/>
    </source>
</evidence>
<keyword evidence="4" id="KW-0540">Nuclease</keyword>
<evidence type="ECO:0000256" key="4">
    <source>
        <dbReference type="ARBA" id="ARBA00022722"/>
    </source>
</evidence>
<dbReference type="GO" id="GO:0004518">
    <property type="term" value="F:nuclease activity"/>
    <property type="evidence" value="ECO:0007669"/>
    <property type="project" value="UniProtKB-KW"/>
</dbReference>
<dbReference type="GO" id="GO:0005634">
    <property type="term" value="C:nucleus"/>
    <property type="evidence" value="ECO:0007669"/>
    <property type="project" value="UniProtKB-SubCell"/>
</dbReference>
<sequence>MLVDEQVAMFLHSIFQGMWYVDYIKSSTRNLCQFPMMKPMRGGGGLRLGCLGALDGTYIKVKVPAAKRKPYRTCKGEICTNVLGVCSRDLQFIYVLAGWQGSAADSRILRDAISIPHGLKIPHGTYYLYDAGYTNREGFLTPYRGQCYHLNDWSRPPTNAKELYNMRHSSARNAILRDNAYHPIESMPHIIIACCLMHNFIRTIMTEDPLYQEIPTNHTQFVDDNDNIISTVETSQGWTYRRDLLANTMFTDWSSRRANN</sequence>
<dbReference type="PANTHER" id="PTHR22930">
    <property type="match status" value="1"/>
</dbReference>
<dbReference type="AlphaFoldDB" id="A0A9R1W8Z1"/>